<dbReference type="PANTHER" id="PTHR43298:SF2">
    <property type="entry name" value="FMN_FAD EXPORTER YEEO-RELATED"/>
    <property type="match status" value="1"/>
</dbReference>
<feature type="transmembrane region" description="Helical" evidence="6">
    <location>
        <begin position="185"/>
        <end position="204"/>
    </location>
</feature>
<organism evidence="7 8">
    <name type="scientific">Thermostichus vulcanus str. 'Rupite'</name>
    <dbReference type="NCBI Taxonomy" id="2813851"/>
    <lineage>
        <taxon>Bacteria</taxon>
        <taxon>Bacillati</taxon>
        <taxon>Cyanobacteriota</taxon>
        <taxon>Cyanophyceae</taxon>
        <taxon>Thermostichales</taxon>
        <taxon>Thermostichaceae</taxon>
        <taxon>Thermostichus</taxon>
    </lineage>
</organism>
<keyword evidence="8" id="KW-1185">Reference proteome</keyword>
<feature type="transmembrane region" description="Helical" evidence="6">
    <location>
        <begin position="111"/>
        <end position="134"/>
    </location>
</feature>
<keyword evidence="4" id="KW-0813">Transport</keyword>
<dbReference type="PANTHER" id="PTHR43298">
    <property type="entry name" value="MULTIDRUG RESISTANCE PROTEIN NORM-RELATED"/>
    <property type="match status" value="1"/>
</dbReference>
<comment type="function">
    <text evidence="1">Multidrug efflux pump.</text>
</comment>
<evidence type="ECO:0000256" key="6">
    <source>
        <dbReference type="SAM" id="Phobius"/>
    </source>
</evidence>
<dbReference type="RefSeq" id="WP_244349947.1">
    <property type="nucleotide sequence ID" value="NZ_JAFIRA010000014.1"/>
</dbReference>
<protein>
    <recommendedName>
        <fullName evidence="3">Probable multidrug resistance protein NorM</fullName>
    </recommendedName>
    <alternativeName>
        <fullName evidence="5">Multidrug-efflux transporter</fullName>
    </alternativeName>
</protein>
<keyword evidence="6" id="KW-1133">Transmembrane helix</keyword>
<evidence type="ECO:0000313" key="7">
    <source>
        <dbReference type="EMBL" id="MCJ2542671.1"/>
    </source>
</evidence>
<dbReference type="EMBL" id="JAFIRA010000014">
    <property type="protein sequence ID" value="MCJ2542671.1"/>
    <property type="molecule type" value="Genomic_DNA"/>
</dbReference>
<evidence type="ECO:0000256" key="1">
    <source>
        <dbReference type="ARBA" id="ARBA00003408"/>
    </source>
</evidence>
<reference evidence="7" key="1">
    <citation type="submission" date="2021-02" db="EMBL/GenBank/DDBJ databases">
        <title>The CRISPR/cas machinery reduction and long-range gene transfer in the hot spring cyanobacterium Synechococcus.</title>
        <authorList>
            <person name="Dvorak P."/>
            <person name="Jahodarova E."/>
            <person name="Hasler P."/>
            <person name="Poulickova A."/>
        </authorList>
    </citation>
    <scope>NUCLEOTIDE SEQUENCE</scope>
    <source>
        <strain evidence="7">Rupite</strain>
    </source>
</reference>
<keyword evidence="6" id="KW-0472">Membrane</keyword>
<gene>
    <name evidence="7" type="ORF">JX360_07085</name>
</gene>
<comment type="similarity">
    <text evidence="2">Belongs to the multi antimicrobial extrusion (MATE) (TC 2.A.66.1) family.</text>
</comment>
<evidence type="ECO:0000256" key="2">
    <source>
        <dbReference type="ARBA" id="ARBA00010199"/>
    </source>
</evidence>
<dbReference type="Pfam" id="PF01554">
    <property type="entry name" value="MatE"/>
    <property type="match status" value="1"/>
</dbReference>
<sequence length="208" mass="21644">MQKTPKSPTGILQEFGSDWLLALRACWCLSAPLAAAEMAQTATTFIDAMMMGWLGEETLAAGALGTTPLAAHQMAIQTAAVAFAVVRGISYGATVQVGQQWGAANRPGTRAAGWAALALGSVFMLGVAAVFQWVDGGQVIAAGALRGLKDTRIPFLIGVLAYWGVGLPTGYWLGFGVGMGGFGLWWGLAIGLTVAAVILTVRFARLTR</sequence>
<evidence type="ECO:0000256" key="5">
    <source>
        <dbReference type="ARBA" id="ARBA00031636"/>
    </source>
</evidence>
<accession>A0ABT0CA60</accession>
<evidence type="ECO:0000256" key="4">
    <source>
        <dbReference type="ARBA" id="ARBA00022448"/>
    </source>
</evidence>
<evidence type="ECO:0000256" key="3">
    <source>
        <dbReference type="ARBA" id="ARBA00020268"/>
    </source>
</evidence>
<evidence type="ECO:0000313" key="8">
    <source>
        <dbReference type="Proteomes" id="UP000830835"/>
    </source>
</evidence>
<dbReference type="InterPro" id="IPR050222">
    <property type="entry name" value="MATE_MdtK"/>
</dbReference>
<proteinExistence type="inferred from homology"/>
<keyword evidence="6" id="KW-0812">Transmembrane</keyword>
<feature type="transmembrane region" description="Helical" evidence="6">
    <location>
        <begin position="155"/>
        <end position="173"/>
    </location>
</feature>
<dbReference type="InterPro" id="IPR002528">
    <property type="entry name" value="MATE_fam"/>
</dbReference>
<dbReference type="Proteomes" id="UP000830835">
    <property type="component" value="Unassembled WGS sequence"/>
</dbReference>
<name>A0ABT0CA60_THEVL</name>
<comment type="caution">
    <text evidence="7">The sequence shown here is derived from an EMBL/GenBank/DDBJ whole genome shotgun (WGS) entry which is preliminary data.</text>
</comment>